<dbReference type="AlphaFoldDB" id="F4A092"/>
<feature type="active site" description="Proton acceptor" evidence="9">
    <location>
        <position position="320"/>
    </location>
</feature>
<dbReference type="InterPro" id="IPR036968">
    <property type="entry name" value="Enolpyruvate_Tfrase_sf"/>
</dbReference>
<dbReference type="InterPro" id="IPR023193">
    <property type="entry name" value="EPSP_synthase_CS"/>
</dbReference>
<dbReference type="SUPFAM" id="SSF55205">
    <property type="entry name" value="EPT/RTPC-like"/>
    <property type="match status" value="1"/>
</dbReference>
<dbReference type="PANTHER" id="PTHR21090">
    <property type="entry name" value="AROM/DEHYDROQUINATE SYNTHASE"/>
    <property type="match status" value="1"/>
</dbReference>
<evidence type="ECO:0000313" key="12">
    <source>
        <dbReference type="Proteomes" id="UP000008457"/>
    </source>
</evidence>
<sequence length="433" mass="46046">MKINISPKSHIRGSITVPGDKSISHRAVMLSSIADGITYIDGFLMGADCLSTIACFKELGVSIDVSGDRVCVQGVGMHGLKPPTHPLDVGNSGTTIRLLSGILAAQHFSTTLTGDASILSRPMMRVVEPLRQMGAEINSPDGGIHAPLIIHGKPLHGINYAMPVASAQVKSAILLAGLYADSPTTITEPYPSRDHTELMLKAMDVRILADELDFESPRSTTIWPAQALHCAHINVPGDISSAAFIITAAMLCPESHITIQDVGINPTRTGILDAYKDMGADITISNRRLWNMEEVADISVATSRLHGITISGGIIPRLIDEIPILAVAASLAEGTTVIKDAQELRVKESDRIAAISHMLRNFGAEVDTTDDSIIIKGKSRLKGCHTNPKGDHRIAMAAAIAALLADGNTSIEGAECVEVSFPGFFELLNSLGY</sequence>
<comment type="similarity">
    <text evidence="3 9">Belongs to the EPSP synthase family.</text>
</comment>
<evidence type="ECO:0000256" key="9">
    <source>
        <dbReference type="HAMAP-Rule" id="MF_00210"/>
    </source>
</evidence>
<comment type="subcellular location">
    <subcellularLocation>
        <location evidence="9">Cytoplasm</location>
    </subcellularLocation>
</comment>
<comment type="function">
    <text evidence="1 9">Catalyzes the transfer of the enolpyruvyl moiety of phosphoenolpyruvate (PEP) to the 5-hydroxyl of shikimate-3-phosphate (S3P) to produce enolpyruvyl shikimate-3-phosphate and inorganic phosphate.</text>
</comment>
<comment type="pathway">
    <text evidence="2 9">Metabolic intermediate biosynthesis; chorismate biosynthesis; chorismate from D-erythrose 4-phosphate and phosphoenolpyruvate: step 6/7.</text>
</comment>
<keyword evidence="6 9" id="KW-0808">Transferase</keyword>
<comment type="subunit">
    <text evidence="9">Monomer.</text>
</comment>
<dbReference type="EMBL" id="CP002360">
    <property type="protein sequence ID" value="AEE96926.1"/>
    <property type="molecule type" value="Genomic_DNA"/>
</dbReference>
<reference evidence="12" key="1">
    <citation type="submission" date="2010-11" db="EMBL/GenBank/DDBJ databases">
        <title>The complete genome of Mahella australiensis DSM 15567.</title>
        <authorList>
            <consortium name="US DOE Joint Genome Institute (JGI-PGF)"/>
            <person name="Lucas S."/>
            <person name="Copeland A."/>
            <person name="Lapidus A."/>
            <person name="Bruce D."/>
            <person name="Goodwin L."/>
            <person name="Pitluck S."/>
            <person name="Kyrpides N."/>
            <person name="Mavromatis K."/>
            <person name="Pagani I."/>
            <person name="Ivanova N."/>
            <person name="Teshima H."/>
            <person name="Brettin T."/>
            <person name="Detter J.C."/>
            <person name="Han C."/>
            <person name="Tapia R."/>
            <person name="Land M."/>
            <person name="Hauser L."/>
            <person name="Markowitz V."/>
            <person name="Cheng J.-F."/>
            <person name="Hugenholtz P."/>
            <person name="Woyke T."/>
            <person name="Wu D."/>
            <person name="Spring S."/>
            <person name="Pukall R."/>
            <person name="Steenblock K."/>
            <person name="Schneider S."/>
            <person name="Klenk H.-P."/>
            <person name="Eisen J.A."/>
        </authorList>
    </citation>
    <scope>NUCLEOTIDE SEQUENCE [LARGE SCALE GENOMIC DNA]</scope>
    <source>
        <strain evidence="12">DSM 15567 / CIP 107919 / 50-1 BON</strain>
    </source>
</reference>
<dbReference type="GO" id="GO:0005737">
    <property type="term" value="C:cytoplasm"/>
    <property type="evidence" value="ECO:0007669"/>
    <property type="project" value="UniProtKB-SubCell"/>
</dbReference>
<dbReference type="InterPro" id="IPR001986">
    <property type="entry name" value="Enolpyruvate_Tfrase_dom"/>
</dbReference>
<feature type="domain" description="Enolpyruvate transferase" evidence="10">
    <location>
        <begin position="7"/>
        <end position="427"/>
    </location>
</feature>
<evidence type="ECO:0000256" key="2">
    <source>
        <dbReference type="ARBA" id="ARBA00004811"/>
    </source>
</evidence>
<dbReference type="PIRSF" id="PIRSF000505">
    <property type="entry name" value="EPSPS"/>
    <property type="match status" value="1"/>
</dbReference>
<proteinExistence type="inferred from homology"/>
<feature type="binding site" evidence="9">
    <location>
        <position position="168"/>
    </location>
    <ligand>
        <name>3-phosphoshikimate</name>
        <dbReference type="ChEBI" id="CHEBI:145989"/>
    </ligand>
</feature>
<dbReference type="PANTHER" id="PTHR21090:SF5">
    <property type="entry name" value="PENTAFUNCTIONAL AROM POLYPEPTIDE"/>
    <property type="match status" value="1"/>
</dbReference>
<dbReference type="PROSITE" id="PS00104">
    <property type="entry name" value="EPSP_SYNTHASE_1"/>
    <property type="match status" value="1"/>
</dbReference>
<feature type="binding site" evidence="9">
    <location>
        <position position="21"/>
    </location>
    <ligand>
        <name>3-phosphoshikimate</name>
        <dbReference type="ChEBI" id="CHEBI:145989"/>
    </ligand>
</feature>
<feature type="binding site" evidence="9">
    <location>
        <position position="166"/>
    </location>
    <ligand>
        <name>3-phosphoshikimate</name>
        <dbReference type="ChEBI" id="CHEBI:145989"/>
    </ligand>
</feature>
<feature type="binding site" evidence="9">
    <location>
        <position position="21"/>
    </location>
    <ligand>
        <name>phosphoenolpyruvate</name>
        <dbReference type="ChEBI" id="CHEBI:58702"/>
    </ligand>
</feature>
<feature type="binding site" evidence="9">
    <location>
        <position position="393"/>
    </location>
    <ligand>
        <name>phosphoenolpyruvate</name>
        <dbReference type="ChEBI" id="CHEBI:58702"/>
    </ligand>
</feature>
<feature type="binding site" evidence="9">
    <location>
        <position position="121"/>
    </location>
    <ligand>
        <name>phosphoenolpyruvate</name>
        <dbReference type="ChEBI" id="CHEBI:58702"/>
    </ligand>
</feature>
<dbReference type="eggNOG" id="COG0128">
    <property type="taxonomic scope" value="Bacteria"/>
</dbReference>
<dbReference type="HOGENOM" id="CLU_024321_0_1_9"/>
<comment type="caution">
    <text evidence="9">Lacks conserved residue(s) required for the propagation of feature annotation.</text>
</comment>
<dbReference type="RefSeq" id="WP_013781354.1">
    <property type="nucleotide sequence ID" value="NC_015520.1"/>
</dbReference>
<dbReference type="STRING" id="697281.Mahau_1745"/>
<evidence type="ECO:0000256" key="1">
    <source>
        <dbReference type="ARBA" id="ARBA00002174"/>
    </source>
</evidence>
<dbReference type="InterPro" id="IPR006264">
    <property type="entry name" value="EPSP_synthase"/>
</dbReference>
<organism evidence="11 12">
    <name type="scientific">Mahella australiensis (strain DSM 15567 / CIP 107919 / 50-1 BON)</name>
    <dbReference type="NCBI Taxonomy" id="697281"/>
    <lineage>
        <taxon>Bacteria</taxon>
        <taxon>Bacillati</taxon>
        <taxon>Bacillota</taxon>
        <taxon>Clostridia</taxon>
        <taxon>Thermoanaerobacterales</taxon>
        <taxon>Thermoanaerobacterales Family IV. Incertae Sedis</taxon>
        <taxon>Mahella</taxon>
    </lineage>
</organism>
<dbReference type="FunFam" id="3.65.10.10:FF:000006">
    <property type="entry name" value="3-phosphoshikimate 1-carboxyvinyltransferase"/>
    <property type="match status" value="1"/>
</dbReference>
<dbReference type="FunFam" id="3.65.10.10:FF:000005">
    <property type="entry name" value="3-phosphoshikimate 1-carboxyvinyltransferase"/>
    <property type="match status" value="1"/>
</dbReference>
<dbReference type="EC" id="2.5.1.19" evidence="9"/>
<evidence type="ECO:0000259" key="10">
    <source>
        <dbReference type="Pfam" id="PF00275"/>
    </source>
</evidence>
<feature type="binding site" evidence="9">
    <location>
        <position position="351"/>
    </location>
    <ligand>
        <name>phosphoenolpyruvate</name>
        <dbReference type="ChEBI" id="CHEBI:58702"/>
    </ligand>
</feature>
<dbReference type="OrthoDB" id="9809920at2"/>
<feature type="binding site" evidence="9">
    <location>
        <position position="26"/>
    </location>
    <ligand>
        <name>3-phosphoshikimate</name>
        <dbReference type="ChEBI" id="CHEBI:145989"/>
    </ligand>
</feature>
<evidence type="ECO:0000313" key="11">
    <source>
        <dbReference type="EMBL" id="AEE96926.1"/>
    </source>
</evidence>
<dbReference type="Proteomes" id="UP000008457">
    <property type="component" value="Chromosome"/>
</dbReference>
<dbReference type="KEGG" id="mas:Mahau_1745"/>
<feature type="binding site" evidence="9">
    <location>
        <position position="168"/>
    </location>
    <ligand>
        <name>phosphoenolpyruvate</name>
        <dbReference type="ChEBI" id="CHEBI:58702"/>
    </ligand>
</feature>
<evidence type="ECO:0000256" key="7">
    <source>
        <dbReference type="ARBA" id="ARBA00023141"/>
    </source>
</evidence>
<name>F4A092_MAHA5</name>
<dbReference type="GO" id="GO:0008652">
    <property type="term" value="P:amino acid biosynthetic process"/>
    <property type="evidence" value="ECO:0007669"/>
    <property type="project" value="UniProtKB-KW"/>
</dbReference>
<evidence type="ECO:0000256" key="4">
    <source>
        <dbReference type="ARBA" id="ARBA00022490"/>
    </source>
</evidence>
<dbReference type="PROSITE" id="PS00885">
    <property type="entry name" value="EPSP_SYNTHASE_2"/>
    <property type="match status" value="1"/>
</dbReference>
<dbReference type="InterPro" id="IPR013792">
    <property type="entry name" value="RNA3'P_cycl/enolpyr_Trfase_a/b"/>
</dbReference>
<protein>
    <recommendedName>
        <fullName evidence="9">3-phosphoshikimate 1-carboxyvinyltransferase</fullName>
        <ecNumber evidence="9">2.5.1.19</ecNumber>
    </recommendedName>
    <alternativeName>
        <fullName evidence="9">5-enolpyruvylshikimate-3-phosphate synthase</fullName>
        <shortName evidence="9">EPSP synthase</shortName>
        <shortName evidence="9">EPSPS</shortName>
    </alternativeName>
</protein>
<dbReference type="NCBIfam" id="TIGR01356">
    <property type="entry name" value="aroA"/>
    <property type="match status" value="1"/>
</dbReference>
<dbReference type="GO" id="GO:0009073">
    <property type="term" value="P:aromatic amino acid family biosynthetic process"/>
    <property type="evidence" value="ECO:0007669"/>
    <property type="project" value="UniProtKB-KW"/>
</dbReference>
<dbReference type="GO" id="GO:0003866">
    <property type="term" value="F:3-phosphoshikimate 1-carboxyvinyltransferase activity"/>
    <property type="evidence" value="ECO:0007669"/>
    <property type="project" value="UniProtKB-UniRule"/>
</dbReference>
<feature type="binding site" evidence="9">
    <location>
        <position position="22"/>
    </location>
    <ligand>
        <name>3-phosphoshikimate</name>
        <dbReference type="ChEBI" id="CHEBI:145989"/>
    </ligand>
</feature>
<keyword evidence="7 9" id="KW-0057">Aromatic amino acid biosynthesis</keyword>
<dbReference type="CDD" id="cd01556">
    <property type="entry name" value="EPSP_synthase"/>
    <property type="match status" value="1"/>
</dbReference>
<feature type="binding site" evidence="9">
    <location>
        <position position="320"/>
    </location>
    <ligand>
        <name>3-phosphoshikimate</name>
        <dbReference type="ChEBI" id="CHEBI:145989"/>
    </ligand>
</feature>
<evidence type="ECO:0000256" key="6">
    <source>
        <dbReference type="ARBA" id="ARBA00022679"/>
    </source>
</evidence>
<dbReference type="Pfam" id="PF00275">
    <property type="entry name" value="EPSP_synthase"/>
    <property type="match status" value="1"/>
</dbReference>
<dbReference type="Gene3D" id="3.65.10.10">
    <property type="entry name" value="Enolpyruvate transferase domain"/>
    <property type="match status" value="2"/>
</dbReference>
<reference evidence="11 12" key="2">
    <citation type="journal article" date="2011" name="Stand. Genomic Sci.">
        <title>Complete genome sequence of Mahella australiensis type strain (50-1 BON).</title>
        <authorList>
            <person name="Sikorski J."/>
            <person name="Teshima H."/>
            <person name="Nolan M."/>
            <person name="Lucas S."/>
            <person name="Hammon N."/>
            <person name="Deshpande S."/>
            <person name="Cheng J.F."/>
            <person name="Pitluck S."/>
            <person name="Liolios K."/>
            <person name="Pagani I."/>
            <person name="Ivanova N."/>
            <person name="Huntemann M."/>
            <person name="Mavromatis K."/>
            <person name="Ovchinikova G."/>
            <person name="Pati A."/>
            <person name="Tapia R."/>
            <person name="Han C."/>
            <person name="Goodwin L."/>
            <person name="Chen A."/>
            <person name="Palaniappan K."/>
            <person name="Land M."/>
            <person name="Hauser L."/>
            <person name="Ngatchou-Djao O.D."/>
            <person name="Rohde M."/>
            <person name="Pukall R."/>
            <person name="Spring S."/>
            <person name="Abt B."/>
            <person name="Goker M."/>
            <person name="Detter J.C."/>
            <person name="Woyke T."/>
            <person name="Bristow J."/>
            <person name="Markowitz V."/>
            <person name="Hugenholtz P."/>
            <person name="Eisen J.A."/>
            <person name="Kyrpides N.C."/>
            <person name="Klenk H.P."/>
            <person name="Lapidus A."/>
        </authorList>
    </citation>
    <scope>NUCLEOTIDE SEQUENCE [LARGE SCALE GENOMIC DNA]</scope>
    <source>
        <strain evidence="12">DSM 15567 / CIP 107919 / 50-1 BON</strain>
    </source>
</reference>
<evidence type="ECO:0000256" key="8">
    <source>
        <dbReference type="ARBA" id="ARBA00044633"/>
    </source>
</evidence>
<comment type="catalytic activity">
    <reaction evidence="8">
        <text>3-phosphoshikimate + phosphoenolpyruvate = 5-O-(1-carboxyvinyl)-3-phosphoshikimate + phosphate</text>
        <dbReference type="Rhea" id="RHEA:21256"/>
        <dbReference type="ChEBI" id="CHEBI:43474"/>
        <dbReference type="ChEBI" id="CHEBI:57701"/>
        <dbReference type="ChEBI" id="CHEBI:58702"/>
        <dbReference type="ChEBI" id="CHEBI:145989"/>
        <dbReference type="EC" id="2.5.1.19"/>
    </reaction>
    <physiologicalReaction direction="left-to-right" evidence="8">
        <dbReference type="Rhea" id="RHEA:21257"/>
    </physiologicalReaction>
</comment>
<dbReference type="GO" id="GO:0009423">
    <property type="term" value="P:chorismate biosynthetic process"/>
    <property type="evidence" value="ECO:0007669"/>
    <property type="project" value="UniProtKB-UniRule"/>
</dbReference>
<feature type="binding site" evidence="9">
    <location>
        <position position="347"/>
    </location>
    <ligand>
        <name>3-phosphoshikimate</name>
        <dbReference type="ChEBI" id="CHEBI:145989"/>
    </ligand>
</feature>
<keyword evidence="12" id="KW-1185">Reference proteome</keyword>
<feature type="binding site" evidence="9">
    <location>
        <position position="93"/>
    </location>
    <ligand>
        <name>phosphoenolpyruvate</name>
        <dbReference type="ChEBI" id="CHEBI:58702"/>
    </ligand>
</feature>
<evidence type="ECO:0000256" key="3">
    <source>
        <dbReference type="ARBA" id="ARBA00009948"/>
    </source>
</evidence>
<dbReference type="HAMAP" id="MF_00210">
    <property type="entry name" value="EPSP_synth"/>
    <property type="match status" value="1"/>
</dbReference>
<gene>
    <name evidence="9" type="primary">aroA</name>
    <name evidence="11" type="ordered locus">Mahau_1745</name>
</gene>
<accession>F4A092</accession>
<keyword evidence="4 9" id="KW-0963">Cytoplasm</keyword>
<dbReference type="UniPathway" id="UPA00053">
    <property type="reaction ID" value="UER00089"/>
</dbReference>
<keyword evidence="5 9" id="KW-0028">Amino-acid biosynthesis</keyword>
<evidence type="ECO:0000256" key="5">
    <source>
        <dbReference type="ARBA" id="ARBA00022605"/>
    </source>
</evidence>